<evidence type="ECO:0000259" key="1">
    <source>
        <dbReference type="Pfam" id="PF01521"/>
    </source>
</evidence>
<reference evidence="3" key="1">
    <citation type="submission" date="2023-07" db="EMBL/GenBank/DDBJ databases">
        <title>The carbon used by Thiothrix.</title>
        <authorList>
            <person name="Chen L."/>
        </authorList>
    </citation>
    <scope>NUCLEOTIDE SEQUENCE [LARGE SCALE GENOMIC DNA]</scope>
</reference>
<dbReference type="InterPro" id="IPR031108">
    <property type="entry name" value="IscA_plant_cyanobact"/>
</dbReference>
<dbReference type="InterPro" id="IPR035903">
    <property type="entry name" value="HesB-like_dom_sf"/>
</dbReference>
<dbReference type="PROSITE" id="PS01152">
    <property type="entry name" value="HESB"/>
    <property type="match status" value="1"/>
</dbReference>
<dbReference type="SUPFAM" id="SSF89360">
    <property type="entry name" value="HesB-like domain"/>
    <property type="match status" value="1"/>
</dbReference>
<dbReference type="InterPro" id="IPR016092">
    <property type="entry name" value="ATAP"/>
</dbReference>
<reference evidence="2 3" key="2">
    <citation type="submission" date="2024-01" db="EMBL/GenBank/DDBJ databases">
        <authorList>
            <person name="Xie X."/>
        </authorList>
    </citation>
    <scope>NUCLEOTIDE SEQUENCE [LARGE SCALE GENOMIC DNA]</scope>
    <source>
        <strain evidence="2">SCUT-1</strain>
    </source>
</reference>
<dbReference type="Pfam" id="PF01521">
    <property type="entry name" value="Fe-S_biosyn"/>
    <property type="match status" value="1"/>
</dbReference>
<sequence length="107" mass="11090">MITLTDNAQKALGRFINGAEKPIAGLRIGVSGGGCSGLQYSMNLVETKADGDLEVAFPELVVFIDPESAPKLSGLTVDFIDSIDGSGFKFENPNATQSCGCGKSFAA</sequence>
<protein>
    <submittedName>
        <fullName evidence="2">Iron-sulfur cluster assembly accessory protein</fullName>
    </submittedName>
</protein>
<dbReference type="InterPro" id="IPR017870">
    <property type="entry name" value="FeS_cluster_insertion_CS"/>
</dbReference>
<proteinExistence type="predicted"/>
<dbReference type="InterPro" id="IPR000361">
    <property type="entry name" value="ATAP_core_dom"/>
</dbReference>
<evidence type="ECO:0000313" key="3">
    <source>
        <dbReference type="Proteomes" id="UP001308005"/>
    </source>
</evidence>
<dbReference type="Proteomes" id="UP001308005">
    <property type="component" value="Unassembled WGS sequence"/>
</dbReference>
<gene>
    <name evidence="2" type="ORF">VSS37_15335</name>
</gene>
<dbReference type="PANTHER" id="PTHR47265">
    <property type="entry name" value="IRON-SULFUR ASSEMBLY PROTEIN ISCA, CHLOROPLASTIC"/>
    <property type="match status" value="1"/>
</dbReference>
<organism evidence="2 3">
    <name type="scientific">Candidatus Thiothrix phosphatis</name>
    <dbReference type="NCBI Taxonomy" id="3112415"/>
    <lineage>
        <taxon>Bacteria</taxon>
        <taxon>Pseudomonadati</taxon>
        <taxon>Pseudomonadota</taxon>
        <taxon>Gammaproteobacteria</taxon>
        <taxon>Thiotrichales</taxon>
        <taxon>Thiotrichaceae</taxon>
        <taxon>Thiothrix</taxon>
    </lineage>
</organism>
<dbReference type="Gene3D" id="2.60.300.12">
    <property type="entry name" value="HesB-like domain"/>
    <property type="match status" value="1"/>
</dbReference>
<feature type="domain" description="Core" evidence="1">
    <location>
        <begin position="2"/>
        <end position="103"/>
    </location>
</feature>
<dbReference type="NCBIfam" id="TIGR00049">
    <property type="entry name" value="iron-sulfur cluster assembly accessory protein"/>
    <property type="match status" value="1"/>
</dbReference>
<dbReference type="RefSeq" id="WP_324696607.1">
    <property type="nucleotide sequence ID" value="NZ_JAYMYJ010000132.1"/>
</dbReference>
<keyword evidence="3" id="KW-1185">Reference proteome</keyword>
<evidence type="ECO:0000313" key="2">
    <source>
        <dbReference type="EMBL" id="MEB4592360.1"/>
    </source>
</evidence>
<name>A0ABU6CZU5_9GAMM</name>
<comment type="caution">
    <text evidence="2">The sequence shown here is derived from an EMBL/GenBank/DDBJ whole genome shotgun (WGS) entry which is preliminary data.</text>
</comment>
<dbReference type="PANTHER" id="PTHR47265:SF1">
    <property type="entry name" value="IRON-SULFUR ASSEMBLY PROTEIN ISCA, CHLOROPLASTIC"/>
    <property type="match status" value="1"/>
</dbReference>
<accession>A0ABU6CZU5</accession>
<dbReference type="EMBL" id="JAYMYJ010000132">
    <property type="protein sequence ID" value="MEB4592360.1"/>
    <property type="molecule type" value="Genomic_DNA"/>
</dbReference>